<dbReference type="eggNOG" id="ENOG50330HJ">
    <property type="taxonomic scope" value="Bacteria"/>
</dbReference>
<dbReference type="HOGENOM" id="CLU_178404_0_0_3"/>
<keyword evidence="2" id="KW-1185">Reference proteome</keyword>
<gene>
    <name evidence="1" type="ORF">Mic7113_2541</name>
</gene>
<sequence>MLGEMCWLPLLGTDGDKILHLRTNPGQPWQPYTAYPQFSVPDYEIPKGTKGWATYQKLMQQKWTLIPSERALQALSLSNQNIDQRRAS</sequence>
<dbReference type="Proteomes" id="UP000010471">
    <property type="component" value="Chromosome"/>
</dbReference>
<reference evidence="1 2" key="1">
    <citation type="submission" date="2012-06" db="EMBL/GenBank/DDBJ databases">
        <title>Finished chromosome of genome of Microcoleus sp. PCC 7113.</title>
        <authorList>
            <consortium name="US DOE Joint Genome Institute"/>
            <person name="Gugger M."/>
            <person name="Coursin T."/>
            <person name="Rippka R."/>
            <person name="Tandeau De Marsac N."/>
            <person name="Huntemann M."/>
            <person name="Wei C.-L."/>
            <person name="Han J."/>
            <person name="Detter J.C."/>
            <person name="Han C."/>
            <person name="Tapia R."/>
            <person name="Chen A."/>
            <person name="Kyrpides N."/>
            <person name="Mavromatis K."/>
            <person name="Markowitz V."/>
            <person name="Szeto E."/>
            <person name="Ivanova N."/>
            <person name="Pagani I."/>
            <person name="Pati A."/>
            <person name="Goodwin L."/>
            <person name="Nordberg H.P."/>
            <person name="Cantor M.N."/>
            <person name="Hua S.X."/>
            <person name="Woyke T."/>
            <person name="Kerfeld C.A."/>
        </authorList>
    </citation>
    <scope>NUCLEOTIDE SEQUENCE [LARGE SCALE GENOMIC DNA]</scope>
    <source>
        <strain evidence="1 2">PCC 7113</strain>
    </source>
</reference>
<dbReference type="RefSeq" id="WP_015182485.1">
    <property type="nucleotide sequence ID" value="NC_019738.1"/>
</dbReference>
<dbReference type="EMBL" id="CP003630">
    <property type="protein sequence ID" value="AFZ18336.1"/>
    <property type="molecule type" value="Genomic_DNA"/>
</dbReference>
<dbReference type="AlphaFoldDB" id="K9WEW0"/>
<accession>K9WEW0</accession>
<dbReference type="KEGG" id="mic:Mic7113_2541"/>
<organism evidence="1 2">
    <name type="scientific">Allocoleopsis franciscana PCC 7113</name>
    <dbReference type="NCBI Taxonomy" id="1173027"/>
    <lineage>
        <taxon>Bacteria</taxon>
        <taxon>Bacillati</taxon>
        <taxon>Cyanobacteriota</taxon>
        <taxon>Cyanophyceae</taxon>
        <taxon>Coleofasciculales</taxon>
        <taxon>Coleofasciculaceae</taxon>
        <taxon>Allocoleopsis</taxon>
        <taxon>Allocoleopsis franciscana</taxon>
    </lineage>
</organism>
<name>K9WEW0_9CYAN</name>
<dbReference type="PATRIC" id="fig|1173027.3.peg.2786"/>
<dbReference type="OrthoDB" id="425717at2"/>
<dbReference type="STRING" id="1173027.Mic7113_2541"/>
<evidence type="ECO:0000313" key="1">
    <source>
        <dbReference type="EMBL" id="AFZ18336.1"/>
    </source>
</evidence>
<protein>
    <submittedName>
        <fullName evidence="1">Uncharacterized protein</fullName>
    </submittedName>
</protein>
<proteinExistence type="predicted"/>
<evidence type="ECO:0000313" key="2">
    <source>
        <dbReference type="Proteomes" id="UP000010471"/>
    </source>
</evidence>